<dbReference type="AlphaFoldDB" id="A0AAW5R8F4"/>
<dbReference type="Proteomes" id="UP001320898">
    <property type="component" value="Unassembled WGS sequence"/>
</dbReference>
<dbReference type="Pfam" id="PF00278">
    <property type="entry name" value="Orn_DAP_Arg_deC"/>
    <property type="match status" value="1"/>
</dbReference>
<dbReference type="InterPro" id="IPR022644">
    <property type="entry name" value="De-COase2_N"/>
</dbReference>
<sequence length="407" mass="44451">MADPIPIQIRETVRTGLQRFANARAATLALRPDTPVYCFRPAQLEADARAFRDAFPGRTAYAVKTNPHPLVLDTLARSGVDAFDVASPAEFRMARAAAPQAALYYMHPVKAATAIREALTSYDIRHFAIDHENEAAKILREARAAGVDTPDLTLFVRLATRSHAVYELSRKFGAAPGHAVELLQRVHRLGARAGLCFHVGSQVEAPDAYATALKTAQWVRARAGVPVAALDIGGGFPARYGVDRRRKRPPTPTPGELIPRILRAVESTGFADVPLVAEPGRVVVARSLSVIVRVLLRKGQRLYINDGIWASLSDAWTGKLTLPVHLIPEPGRLKPKGDPKRVIPFRIMGATCDSVDILSRPFWLPETVATGDWIEVGHIGAYSLSLRTDFNGLCPDSFVEVDAPFRT</sequence>
<feature type="domain" description="Orn/DAP/Arg decarboxylase 2 N-terminal" evidence="8">
    <location>
        <begin position="43"/>
        <end position="285"/>
    </location>
</feature>
<dbReference type="SUPFAM" id="SSF50621">
    <property type="entry name" value="Alanine racemase C-terminal domain-like"/>
    <property type="match status" value="1"/>
</dbReference>
<evidence type="ECO:0000259" key="8">
    <source>
        <dbReference type="Pfam" id="PF02784"/>
    </source>
</evidence>
<dbReference type="PANTHER" id="PTHR11482">
    <property type="entry name" value="ARGININE/DIAMINOPIMELATE/ORNITHINE DECARBOXYLASE"/>
    <property type="match status" value="1"/>
</dbReference>
<evidence type="ECO:0000313" key="10">
    <source>
        <dbReference type="Proteomes" id="UP001320898"/>
    </source>
</evidence>
<dbReference type="PANTHER" id="PTHR11482:SF6">
    <property type="entry name" value="ORNITHINE DECARBOXYLASE 1-RELATED"/>
    <property type="match status" value="1"/>
</dbReference>
<proteinExistence type="inferred from homology"/>
<feature type="active site" description="Proton donor" evidence="5">
    <location>
        <position position="352"/>
    </location>
</feature>
<keyword evidence="9" id="KW-0413">Isomerase</keyword>
<feature type="modified residue" description="N6-(pyridoxal phosphate)lysine" evidence="5">
    <location>
        <position position="64"/>
    </location>
</feature>
<keyword evidence="10" id="KW-1185">Reference proteome</keyword>
<dbReference type="Gene3D" id="2.40.37.10">
    <property type="entry name" value="Lyase, Ornithine Decarboxylase, Chain A, domain 1"/>
    <property type="match status" value="1"/>
</dbReference>
<evidence type="ECO:0000256" key="6">
    <source>
        <dbReference type="RuleBase" id="RU003737"/>
    </source>
</evidence>
<evidence type="ECO:0000256" key="5">
    <source>
        <dbReference type="PIRSR" id="PIRSR600183-50"/>
    </source>
</evidence>
<comment type="caution">
    <text evidence="9">The sequence shown here is derived from an EMBL/GenBank/DDBJ whole genome shotgun (WGS) entry which is preliminary data.</text>
</comment>
<evidence type="ECO:0000256" key="1">
    <source>
        <dbReference type="ARBA" id="ARBA00001933"/>
    </source>
</evidence>
<dbReference type="GO" id="GO:0008784">
    <property type="term" value="F:alanine racemase activity"/>
    <property type="evidence" value="ECO:0007669"/>
    <property type="project" value="UniProtKB-EC"/>
</dbReference>
<gene>
    <name evidence="9" type="ORF">MUB46_23510</name>
</gene>
<dbReference type="InterPro" id="IPR009006">
    <property type="entry name" value="Ala_racemase/Decarboxylase_C"/>
</dbReference>
<dbReference type="Pfam" id="PF02784">
    <property type="entry name" value="Orn_Arg_deC_N"/>
    <property type="match status" value="1"/>
</dbReference>
<dbReference type="EC" id="5.1.1.1" evidence="9"/>
<dbReference type="GO" id="GO:0005737">
    <property type="term" value="C:cytoplasm"/>
    <property type="evidence" value="ECO:0007669"/>
    <property type="project" value="TreeGrafter"/>
</dbReference>
<evidence type="ECO:0000256" key="2">
    <source>
        <dbReference type="ARBA" id="ARBA00008872"/>
    </source>
</evidence>
<name>A0AAW5R8F4_9HYPH</name>
<dbReference type="GO" id="GO:0033387">
    <property type="term" value="P:putrescine biosynthetic process from arginine, via ornithine"/>
    <property type="evidence" value="ECO:0007669"/>
    <property type="project" value="TreeGrafter"/>
</dbReference>
<comment type="cofactor">
    <cofactor evidence="1 5">
        <name>pyridoxal 5'-phosphate</name>
        <dbReference type="ChEBI" id="CHEBI:597326"/>
    </cofactor>
</comment>
<evidence type="ECO:0000259" key="7">
    <source>
        <dbReference type="Pfam" id="PF00278"/>
    </source>
</evidence>
<reference evidence="9 10" key="1">
    <citation type="submission" date="2022-04" db="EMBL/GenBank/DDBJ databases">
        <authorList>
            <person name="Ye Y.-Q."/>
            <person name="Du Z.-J."/>
        </authorList>
    </citation>
    <scope>NUCLEOTIDE SEQUENCE [LARGE SCALE GENOMIC DNA]</scope>
    <source>
        <strain evidence="9 10">A6E488</strain>
    </source>
</reference>
<keyword evidence="3 5" id="KW-0663">Pyridoxal phosphate</keyword>
<dbReference type="GO" id="GO:0004586">
    <property type="term" value="F:ornithine decarboxylase activity"/>
    <property type="evidence" value="ECO:0007669"/>
    <property type="project" value="TreeGrafter"/>
</dbReference>
<dbReference type="Gene3D" id="3.20.20.10">
    <property type="entry name" value="Alanine racemase"/>
    <property type="match status" value="1"/>
</dbReference>
<feature type="domain" description="Orn/DAP/Arg decarboxylase 2 C-terminal" evidence="7">
    <location>
        <begin position="288"/>
        <end position="378"/>
    </location>
</feature>
<evidence type="ECO:0000313" key="9">
    <source>
        <dbReference type="EMBL" id="MCT8974836.1"/>
    </source>
</evidence>
<evidence type="ECO:0000256" key="4">
    <source>
        <dbReference type="ARBA" id="ARBA00023239"/>
    </source>
</evidence>
<evidence type="ECO:0000256" key="3">
    <source>
        <dbReference type="ARBA" id="ARBA00022898"/>
    </source>
</evidence>
<dbReference type="PRINTS" id="PR01179">
    <property type="entry name" value="ODADCRBXLASE"/>
</dbReference>
<keyword evidence="4" id="KW-0456">Lyase</keyword>
<dbReference type="SUPFAM" id="SSF51419">
    <property type="entry name" value="PLP-binding barrel"/>
    <property type="match status" value="1"/>
</dbReference>
<dbReference type="InterPro" id="IPR000183">
    <property type="entry name" value="Orn/DAP/Arg_de-COase"/>
</dbReference>
<dbReference type="InterPro" id="IPR029066">
    <property type="entry name" value="PLP-binding_barrel"/>
</dbReference>
<dbReference type="InterPro" id="IPR022643">
    <property type="entry name" value="De-COase2_C"/>
</dbReference>
<organism evidence="9 10">
    <name type="scientific">Microbaculum marinisediminis</name>
    <dbReference type="NCBI Taxonomy" id="2931392"/>
    <lineage>
        <taxon>Bacteria</taxon>
        <taxon>Pseudomonadati</taxon>
        <taxon>Pseudomonadota</taxon>
        <taxon>Alphaproteobacteria</taxon>
        <taxon>Hyphomicrobiales</taxon>
        <taxon>Tepidamorphaceae</taxon>
        <taxon>Microbaculum</taxon>
    </lineage>
</organism>
<accession>A0AAW5R8F4</accession>
<comment type="similarity">
    <text evidence="2 6">Belongs to the Orn/Lys/Arg decarboxylase class-II family.</text>
</comment>
<dbReference type="InterPro" id="IPR002433">
    <property type="entry name" value="Orn_de-COase"/>
</dbReference>
<protein>
    <submittedName>
        <fullName evidence="9">Alanine racemase</fullName>
        <ecNumber evidence="9">5.1.1.1</ecNumber>
    </submittedName>
</protein>
<dbReference type="EMBL" id="JALIDZ010000016">
    <property type="protein sequence ID" value="MCT8974836.1"/>
    <property type="molecule type" value="Genomic_DNA"/>
</dbReference>